<evidence type="ECO:0000256" key="1">
    <source>
        <dbReference type="ARBA" id="ARBA00022596"/>
    </source>
</evidence>
<dbReference type="RefSeq" id="WP_022170717.1">
    <property type="nucleotide sequence ID" value="NZ_CAUDVV010000004.1"/>
</dbReference>
<dbReference type="EC" id="4.99.1.12" evidence="2"/>
<dbReference type="Pfam" id="PF01969">
    <property type="entry name" value="Ni_insertion"/>
    <property type="match status" value="1"/>
</dbReference>
<dbReference type="Gene3D" id="3.30.70.1380">
    <property type="entry name" value="Transcriptional regulatory protein pf0864 domain like"/>
    <property type="match status" value="1"/>
</dbReference>
<reference evidence="4 5" key="1">
    <citation type="submission" date="2015-09" db="EMBL/GenBank/DDBJ databases">
        <authorList>
            <consortium name="Pathogen Informatics"/>
        </authorList>
    </citation>
    <scope>NUCLEOTIDE SEQUENCE [LARGE SCALE GENOMIC DNA]</scope>
    <source>
        <strain evidence="4 5">2789STDY5834966</strain>
    </source>
</reference>
<dbReference type="AlphaFoldDB" id="A0A173T051"/>
<gene>
    <name evidence="2" type="primary">larC</name>
    <name evidence="4" type="ORF">ERS852578_01347</name>
</gene>
<dbReference type="HAMAP" id="MF_01074">
    <property type="entry name" value="LarC"/>
    <property type="match status" value="1"/>
</dbReference>
<feature type="compositionally biased region" description="Basic and acidic residues" evidence="3">
    <location>
        <begin position="83"/>
        <end position="129"/>
    </location>
</feature>
<dbReference type="PANTHER" id="PTHR36566:SF1">
    <property type="entry name" value="PYRIDINIUM-3,5-BISTHIOCARBOXYLIC ACID MONONUCLEOTIDE NICKEL INSERTION PROTEIN"/>
    <property type="match status" value="1"/>
</dbReference>
<feature type="compositionally biased region" description="Basic and acidic residues" evidence="3">
    <location>
        <begin position="135"/>
        <end position="162"/>
    </location>
</feature>
<accession>A0A173T051</accession>
<dbReference type="OrthoDB" id="9765625at2"/>
<dbReference type="EMBL" id="CYYC01000013">
    <property type="protein sequence ID" value="CUM96103.1"/>
    <property type="molecule type" value="Genomic_DNA"/>
</dbReference>
<comment type="catalytic activity">
    <reaction evidence="2">
        <text>Ni(II)-pyridinium-3,5-bisthiocarboxylate mononucleotide = pyridinium-3,5-bisthiocarboxylate mononucleotide + Ni(2+)</text>
        <dbReference type="Rhea" id="RHEA:54784"/>
        <dbReference type="ChEBI" id="CHEBI:49786"/>
        <dbReference type="ChEBI" id="CHEBI:137372"/>
        <dbReference type="ChEBI" id="CHEBI:137373"/>
        <dbReference type="EC" id="4.99.1.12"/>
    </reaction>
</comment>
<evidence type="ECO:0000256" key="2">
    <source>
        <dbReference type="HAMAP-Rule" id="MF_01074"/>
    </source>
</evidence>
<keyword evidence="1 2" id="KW-0533">Nickel</keyword>
<dbReference type="NCBIfam" id="TIGR00299">
    <property type="entry name" value="nickel pincer cofactor biosynthesis protein LarC"/>
    <property type="match status" value="1"/>
</dbReference>
<dbReference type="GO" id="GO:0016151">
    <property type="term" value="F:nickel cation binding"/>
    <property type="evidence" value="ECO:0007669"/>
    <property type="project" value="UniProtKB-UniRule"/>
</dbReference>
<keyword evidence="2" id="KW-0456">Lyase</keyword>
<dbReference type="Proteomes" id="UP000095390">
    <property type="component" value="Unassembled WGS sequence"/>
</dbReference>
<proteinExistence type="inferred from homology"/>
<dbReference type="InterPro" id="IPR002822">
    <property type="entry name" value="Ni_insertion"/>
</dbReference>
<protein>
    <recommendedName>
        <fullName evidence="2">Pyridinium-3,5-bisthiocarboxylic acid mononucleotide nickel insertion protein</fullName>
        <shortName evidence="2">P2TMN nickel insertion protein</shortName>
        <ecNumber evidence="2">4.99.1.12</ecNumber>
    </recommendedName>
    <alternativeName>
        <fullName evidence="2">Nickel-pincer cofactor biosynthesis protein LarC</fullName>
    </alternativeName>
</protein>
<organism evidence="4 5">
    <name type="scientific">Anaerobutyricum hallii</name>
    <dbReference type="NCBI Taxonomy" id="39488"/>
    <lineage>
        <taxon>Bacteria</taxon>
        <taxon>Bacillati</taxon>
        <taxon>Bacillota</taxon>
        <taxon>Clostridia</taxon>
        <taxon>Lachnospirales</taxon>
        <taxon>Lachnospiraceae</taxon>
        <taxon>Anaerobutyricum</taxon>
    </lineage>
</organism>
<evidence type="ECO:0000313" key="5">
    <source>
        <dbReference type="Proteomes" id="UP000095390"/>
    </source>
</evidence>
<dbReference type="Gene3D" id="3.10.20.300">
    <property type="entry name" value="mk0293 like domain"/>
    <property type="match status" value="1"/>
</dbReference>
<sequence>MKTLYLECNMGAAGDMLMAALTELMPDKDAFVKELNDLQIPQVNIERTTIAKCGIMGTHMVVTVDGEEEKSIDVPMHAHTHSHVHEEHEHTHEHHHEHSDEEHFHAHHHEHSDEEYSHHHHEHGDDACSHNHTHEHHEEHHTHSHVYEEHEHTHEHSHEGHTHAHGHSHHHTSMKDIEHIIGHLNVPEKVKEDAIAVYKLIADAESHAHGRPVEEVHFHEVGAMDAVADIVGVCLAIYKLAPEQIIASPVHVGYGQIHCAHGILPIPAPATAHILQGIPIYGGRIEGELCTPTGAALLKHFAQSFGQMPMMAVEQTGYGMGMKDFTDANCLRAIIGNTVEGQEQTGCHGAVQEMDSIIELCCNLDDMTPEKIGFVTELLMEEGAFDVYTTNIQMKKNRPAVMLTCMCAKEDREKFLTLILKHTTTLGVREYTCKRYGLKREIREVETIYGTVRVKAASGYGVAKEKPEYEDMARIAKEKKISLAEIEKEVYKNLK</sequence>
<dbReference type="GO" id="GO:0016829">
    <property type="term" value="F:lyase activity"/>
    <property type="evidence" value="ECO:0007669"/>
    <property type="project" value="UniProtKB-UniRule"/>
</dbReference>
<evidence type="ECO:0000256" key="3">
    <source>
        <dbReference type="SAM" id="MobiDB-lite"/>
    </source>
</evidence>
<dbReference type="PANTHER" id="PTHR36566">
    <property type="entry name" value="NICKEL INSERTION PROTEIN-RELATED"/>
    <property type="match status" value="1"/>
</dbReference>
<feature type="region of interest" description="Disordered" evidence="3">
    <location>
        <begin position="81"/>
        <end position="172"/>
    </location>
</feature>
<name>A0A173T051_9FIRM</name>
<evidence type="ECO:0000313" key="4">
    <source>
        <dbReference type="EMBL" id="CUM96103.1"/>
    </source>
</evidence>
<dbReference type="GO" id="GO:0051604">
    <property type="term" value="P:protein maturation"/>
    <property type="evidence" value="ECO:0007669"/>
    <property type="project" value="UniProtKB-UniRule"/>
</dbReference>
<comment type="function">
    <text evidence="2">Involved in the biosynthesis of a nickel-pincer cofactor ((SCS)Ni(II) pincer complex). Binds Ni(2+), and functions in nickel delivery to pyridinium-3,5-bisthiocarboxylic acid mononucleotide (P2TMN), to form the mature cofactor. Is thus probably required for the activation of nickel-pincer cofactor-dependent enzymes.</text>
</comment>
<feature type="compositionally biased region" description="Basic residues" evidence="3">
    <location>
        <begin position="163"/>
        <end position="172"/>
    </location>
</feature>
<comment type="similarity">
    <text evidence="2">Belongs to the LarC family.</text>
</comment>